<protein>
    <submittedName>
        <fullName evidence="3">Uncharacterized protein</fullName>
    </submittedName>
</protein>
<dbReference type="OrthoDB" id="9932102at2"/>
<keyword evidence="2" id="KW-0812">Transmembrane</keyword>
<evidence type="ECO:0000313" key="3">
    <source>
        <dbReference type="EMBL" id="RID86876.1"/>
    </source>
</evidence>
<feature type="transmembrane region" description="Helical" evidence="2">
    <location>
        <begin position="20"/>
        <end position="41"/>
    </location>
</feature>
<feature type="region of interest" description="Disordered" evidence="1">
    <location>
        <begin position="51"/>
        <end position="72"/>
    </location>
</feature>
<organism evidence="3 4">
    <name type="scientific">Mesobacillus zeae</name>
    <dbReference type="NCBI Taxonomy" id="1917180"/>
    <lineage>
        <taxon>Bacteria</taxon>
        <taxon>Bacillati</taxon>
        <taxon>Bacillota</taxon>
        <taxon>Bacilli</taxon>
        <taxon>Bacillales</taxon>
        <taxon>Bacillaceae</taxon>
        <taxon>Mesobacillus</taxon>
    </lineage>
</organism>
<accession>A0A398BH52</accession>
<keyword evidence="2" id="KW-0472">Membrane</keyword>
<sequence length="72" mass="8177">MRTVFNMAGTAGALSALYYLYQRQLGAISFFILSIYFFYLARKMLSKSDLEEKNHMPDGNSGEKTGKNNRLS</sequence>
<proteinExistence type="predicted"/>
<reference evidence="3 4" key="1">
    <citation type="submission" date="2018-08" db="EMBL/GenBank/DDBJ databases">
        <title>Bacillus jemisoniae sp. nov., Bacillus chryseoplanitiae sp. nov., Bacillus resnikiae sp. nov., and Bacillus frankliniae sp. nov., isolated from Viking spacecraft and associated surfaces.</title>
        <authorList>
            <person name="Seuylemezian A."/>
            <person name="Vaishampayan P."/>
        </authorList>
    </citation>
    <scope>NUCLEOTIDE SEQUENCE [LARGE SCALE GENOMIC DNA]</scope>
    <source>
        <strain evidence="3 4">JJ-247</strain>
    </source>
</reference>
<name>A0A398BH52_9BACI</name>
<dbReference type="AlphaFoldDB" id="A0A398BH52"/>
<keyword evidence="2" id="KW-1133">Transmembrane helix</keyword>
<comment type="caution">
    <text evidence="3">The sequence shown here is derived from an EMBL/GenBank/DDBJ whole genome shotgun (WGS) entry which is preliminary data.</text>
</comment>
<dbReference type="RefSeq" id="WP_119112055.1">
    <property type="nucleotide sequence ID" value="NZ_CBCSEO010000006.1"/>
</dbReference>
<keyword evidence="4" id="KW-1185">Reference proteome</keyword>
<gene>
    <name evidence="3" type="ORF">D1970_06390</name>
</gene>
<evidence type="ECO:0000313" key="4">
    <source>
        <dbReference type="Proteomes" id="UP000265816"/>
    </source>
</evidence>
<dbReference type="EMBL" id="QWVT01000011">
    <property type="protein sequence ID" value="RID86876.1"/>
    <property type="molecule type" value="Genomic_DNA"/>
</dbReference>
<dbReference type="Proteomes" id="UP000265816">
    <property type="component" value="Unassembled WGS sequence"/>
</dbReference>
<evidence type="ECO:0000256" key="1">
    <source>
        <dbReference type="SAM" id="MobiDB-lite"/>
    </source>
</evidence>
<evidence type="ECO:0000256" key="2">
    <source>
        <dbReference type="SAM" id="Phobius"/>
    </source>
</evidence>